<accession>A0A6M2D9L0</accession>
<feature type="chain" id="PRO_5026685679" description="Secreted protein" evidence="1">
    <location>
        <begin position="22"/>
        <end position="108"/>
    </location>
</feature>
<name>A0A6M2D9L0_RHIMP</name>
<dbReference type="AlphaFoldDB" id="A0A6M2D9L0"/>
<organism evidence="2">
    <name type="scientific">Rhipicephalus microplus</name>
    <name type="common">Cattle tick</name>
    <name type="synonym">Boophilus microplus</name>
    <dbReference type="NCBI Taxonomy" id="6941"/>
    <lineage>
        <taxon>Eukaryota</taxon>
        <taxon>Metazoa</taxon>
        <taxon>Ecdysozoa</taxon>
        <taxon>Arthropoda</taxon>
        <taxon>Chelicerata</taxon>
        <taxon>Arachnida</taxon>
        <taxon>Acari</taxon>
        <taxon>Parasitiformes</taxon>
        <taxon>Ixodida</taxon>
        <taxon>Ixodoidea</taxon>
        <taxon>Ixodidae</taxon>
        <taxon>Rhipicephalinae</taxon>
        <taxon>Rhipicephalus</taxon>
        <taxon>Boophilus</taxon>
    </lineage>
</organism>
<dbReference type="EMBL" id="GHWJ01010028">
    <property type="protein sequence ID" value="NOV42765.1"/>
    <property type="molecule type" value="Transcribed_RNA"/>
</dbReference>
<protein>
    <recommendedName>
        <fullName evidence="3">Secreted protein</fullName>
    </recommendedName>
</protein>
<evidence type="ECO:0000256" key="1">
    <source>
        <dbReference type="SAM" id="SignalP"/>
    </source>
</evidence>
<proteinExistence type="predicted"/>
<keyword evidence="1" id="KW-0732">Signal</keyword>
<evidence type="ECO:0008006" key="3">
    <source>
        <dbReference type="Google" id="ProtNLM"/>
    </source>
</evidence>
<evidence type="ECO:0000313" key="2">
    <source>
        <dbReference type="EMBL" id="NOV42765.1"/>
    </source>
</evidence>
<feature type="signal peptide" evidence="1">
    <location>
        <begin position="1"/>
        <end position="21"/>
    </location>
</feature>
<sequence length="108" mass="12449">MIGFLFLCVLFTKALVRVVGAFSTAVYVCMCVCTITLCKKSPRYPPEYCVGLSISLFSLVGSCIQCGRLPRSLLFSLFCYFREDFFDEWLMQRLTERLRWKILSVSCL</sequence>
<reference evidence="2" key="1">
    <citation type="submission" date="2019-09" db="EMBL/GenBank/DDBJ databases">
        <title>Organ-specific transcriptomic study of the physiology of the cattle tick, Rhipicephalus microplus.</title>
        <authorList>
            <person name="Tirloni L."/>
            <person name="Braz G."/>
            <person name="Gandara A.C.P."/>
            <person name="Sabadin G.A."/>
            <person name="da Silva R.M."/>
            <person name="Guizzo M.G."/>
            <person name="Machado J.A."/>
            <person name="Costa E.P."/>
            <person name="Gomes H.F."/>
            <person name="Moraes J."/>
            <person name="Mota M.B.S."/>
            <person name="Mesquita R.D."/>
            <person name="Alvarenga P.H."/>
            <person name="Alves F."/>
            <person name="Seixas A."/>
            <person name="da Fonseca R.N."/>
            <person name="Fogaca A."/>
            <person name="Logullo C."/>
            <person name="Tanaka A."/>
            <person name="Daffre S."/>
            <person name="Termignoni C."/>
            <person name="Vaz I.S.Jr."/>
            <person name="Oliveira P.L."/>
            <person name="Ribeiro J.M."/>
        </authorList>
    </citation>
    <scope>NUCLEOTIDE SEQUENCE</scope>
    <source>
        <strain evidence="2">Porto Alegre</strain>
    </source>
</reference>